<keyword evidence="2" id="KW-0614">Plasmid</keyword>
<sequence>MDNTRQTGQKQESLWTLAAALILMGGIFAVATALDRSGAGTAGQSRGTVVHDQSFAAALSRFPEEMSRNRPELFGSFADGDVRIRSCLGFLTATARPDRLRHFGGLADSHHYDDCLPLRAAYLGRSPRNFLGPDQRLGQILGDRLDPSRLKDLLPAWIRPARRLRDAGADRIEILPHGIVLHRDGRAATVEVLASADITGRGIEDLVIRVTGSGPVRHALLEQDRSGALVPMDRQAVIAHAGLGNQTD</sequence>
<dbReference type="EMBL" id="CP067422">
    <property type="protein sequence ID" value="QQP93596.1"/>
    <property type="molecule type" value="Genomic_DNA"/>
</dbReference>
<accession>A0ABX7BGR8</accession>
<dbReference type="RefSeq" id="WP_201083284.1">
    <property type="nucleotide sequence ID" value="NZ_CP067422.1"/>
</dbReference>
<proteinExistence type="predicted"/>
<keyword evidence="1" id="KW-0472">Membrane</keyword>
<dbReference type="Proteomes" id="UP000595197">
    <property type="component" value="Plasmid pTT6-2"/>
</dbReference>
<protein>
    <submittedName>
        <fullName evidence="2">Uncharacterized protein</fullName>
    </submittedName>
</protein>
<keyword evidence="1" id="KW-0812">Transmembrane</keyword>
<evidence type="ECO:0000256" key="1">
    <source>
        <dbReference type="SAM" id="Phobius"/>
    </source>
</evidence>
<keyword evidence="3" id="KW-1185">Reference proteome</keyword>
<keyword evidence="1" id="KW-1133">Transmembrane helix</keyword>
<feature type="transmembrane region" description="Helical" evidence="1">
    <location>
        <begin position="12"/>
        <end position="34"/>
    </location>
</feature>
<evidence type="ECO:0000313" key="3">
    <source>
        <dbReference type="Proteomes" id="UP000595197"/>
    </source>
</evidence>
<reference evidence="2" key="1">
    <citation type="submission" date="2021-02" db="EMBL/GenBank/DDBJ databases">
        <title>Skermanella TT6 skin isolate.</title>
        <authorList>
            <person name="Lee K."/>
            <person name="Ganzorig M."/>
        </authorList>
    </citation>
    <scope>NUCLEOTIDE SEQUENCE</scope>
    <source>
        <strain evidence="2">TT6</strain>
    </source>
</reference>
<geneLocation type="plasmid" evidence="2 3">
    <name>pTT6-2</name>
</geneLocation>
<gene>
    <name evidence="2" type="ORF">IGS68_31730</name>
</gene>
<evidence type="ECO:0000313" key="2">
    <source>
        <dbReference type="EMBL" id="QQP93596.1"/>
    </source>
</evidence>
<organism evidence="2 3">
    <name type="scientific">Skermanella cutis</name>
    <dbReference type="NCBI Taxonomy" id="2775420"/>
    <lineage>
        <taxon>Bacteria</taxon>
        <taxon>Pseudomonadati</taxon>
        <taxon>Pseudomonadota</taxon>
        <taxon>Alphaproteobacteria</taxon>
        <taxon>Rhodospirillales</taxon>
        <taxon>Azospirillaceae</taxon>
        <taxon>Skermanella</taxon>
    </lineage>
</organism>
<name>A0ABX7BGR8_9PROT</name>